<protein>
    <submittedName>
        <fullName evidence="2">RcsF-like lipoprotein</fullName>
    </submittedName>
</protein>
<evidence type="ECO:0000256" key="1">
    <source>
        <dbReference type="SAM" id="SignalP"/>
    </source>
</evidence>
<organism evidence="2 3">
    <name type="scientific">Idiomarina aquatica</name>
    <dbReference type="NCBI Taxonomy" id="1327752"/>
    <lineage>
        <taxon>Bacteria</taxon>
        <taxon>Pseudomonadati</taxon>
        <taxon>Pseudomonadota</taxon>
        <taxon>Gammaproteobacteria</taxon>
        <taxon>Alteromonadales</taxon>
        <taxon>Idiomarinaceae</taxon>
        <taxon>Idiomarina</taxon>
    </lineage>
</organism>
<proteinExistence type="predicted"/>
<feature type="chain" id="PRO_5020420889" evidence="1">
    <location>
        <begin position="23"/>
        <end position="134"/>
    </location>
</feature>
<keyword evidence="3" id="KW-1185">Reference proteome</keyword>
<keyword evidence="2" id="KW-0449">Lipoprotein</keyword>
<evidence type="ECO:0000313" key="2">
    <source>
        <dbReference type="EMBL" id="TDP28929.1"/>
    </source>
</evidence>
<dbReference type="AlphaFoldDB" id="A0A4R6NY81"/>
<accession>A0A4R6NY81</accession>
<dbReference type="Pfam" id="PF16358">
    <property type="entry name" value="RcsF"/>
    <property type="match status" value="1"/>
</dbReference>
<dbReference type="GO" id="GO:0035556">
    <property type="term" value="P:intracellular signal transduction"/>
    <property type="evidence" value="ECO:0007669"/>
    <property type="project" value="InterPro"/>
</dbReference>
<reference evidence="2 3" key="1">
    <citation type="submission" date="2019-03" db="EMBL/GenBank/DDBJ databases">
        <title>Freshwater and sediment microbial communities from various areas in North America, analyzing microbe dynamics in response to fracking.</title>
        <authorList>
            <person name="Lamendella R."/>
        </authorList>
    </citation>
    <scope>NUCLEOTIDE SEQUENCE [LARGE SCALE GENOMIC DNA]</scope>
    <source>
        <strain evidence="2 3">18_TX</strain>
    </source>
</reference>
<dbReference type="OrthoDB" id="6239907at2"/>
<dbReference type="Proteomes" id="UP000295531">
    <property type="component" value="Unassembled WGS sequence"/>
</dbReference>
<comment type="caution">
    <text evidence="2">The sequence shown here is derived from an EMBL/GenBank/DDBJ whole genome shotgun (WGS) entry which is preliminary data.</text>
</comment>
<dbReference type="PROSITE" id="PS51257">
    <property type="entry name" value="PROKAR_LIPOPROTEIN"/>
    <property type="match status" value="1"/>
</dbReference>
<dbReference type="InterPro" id="IPR030852">
    <property type="entry name" value="RcsF"/>
</dbReference>
<feature type="signal peptide" evidence="1">
    <location>
        <begin position="1"/>
        <end position="22"/>
    </location>
</feature>
<name>A0A4R6NY81_9GAMM</name>
<dbReference type="GO" id="GO:0009279">
    <property type="term" value="C:cell outer membrane"/>
    <property type="evidence" value="ECO:0007669"/>
    <property type="project" value="InterPro"/>
</dbReference>
<dbReference type="RefSeq" id="WP_133540516.1">
    <property type="nucleotide sequence ID" value="NZ_SNXI01000019.1"/>
</dbReference>
<evidence type="ECO:0000313" key="3">
    <source>
        <dbReference type="Proteomes" id="UP000295531"/>
    </source>
</evidence>
<dbReference type="EMBL" id="SNXI01000019">
    <property type="protein sequence ID" value="TDP28929.1"/>
    <property type="molecule type" value="Genomic_DNA"/>
</dbReference>
<keyword evidence="1" id="KW-0732">Signal</keyword>
<sequence length="134" mass="14377">MTKKLKIIMLTAVLSVFTVGCADISWQSPFDVGKPVAGGNNSPAVTDPDDIDVIEGSVPSNYRILSVVTGDSCQTRLDQPAASKQQALQFLREDAARFGADSVLQLQCYQLPKTADSRCYTQVSCFAKAGTTAR</sequence>
<dbReference type="Gene3D" id="3.30.110.70">
    <property type="entry name" value="Hypothetical protein apc22750. Chain B"/>
    <property type="match status" value="1"/>
</dbReference>
<gene>
    <name evidence="2" type="ORF">DEU29_1194</name>
</gene>